<comment type="caution">
    <text evidence="1">The sequence shown here is derived from an EMBL/GenBank/DDBJ whole genome shotgun (WGS) entry which is preliminary data.</text>
</comment>
<keyword evidence="2" id="KW-1185">Reference proteome</keyword>
<sequence>MLSASFTTIREVFNLECDQLLRYGVSLSRKTLNPSNIERQNVKLALKIFHDSLPPALCSIGEKKGLKYLEGTASFIEIIVKWWKIVNVKTPNKGTRLKDDFQEPMTSAEDDLKVHFLCSLLD</sequence>
<dbReference type="Proteomes" id="UP000805193">
    <property type="component" value="Unassembled WGS sequence"/>
</dbReference>
<protein>
    <submittedName>
        <fullName evidence="1">Uncharacterized protein</fullName>
    </submittedName>
</protein>
<name>A0AC60P7G7_IXOPE</name>
<accession>A0AC60P7G7</accession>
<gene>
    <name evidence="1" type="ORF">HPB47_007385</name>
</gene>
<evidence type="ECO:0000313" key="2">
    <source>
        <dbReference type="Proteomes" id="UP000805193"/>
    </source>
</evidence>
<evidence type="ECO:0000313" key="1">
    <source>
        <dbReference type="EMBL" id="KAG0415443.1"/>
    </source>
</evidence>
<organism evidence="1 2">
    <name type="scientific">Ixodes persulcatus</name>
    <name type="common">Taiga tick</name>
    <dbReference type="NCBI Taxonomy" id="34615"/>
    <lineage>
        <taxon>Eukaryota</taxon>
        <taxon>Metazoa</taxon>
        <taxon>Ecdysozoa</taxon>
        <taxon>Arthropoda</taxon>
        <taxon>Chelicerata</taxon>
        <taxon>Arachnida</taxon>
        <taxon>Acari</taxon>
        <taxon>Parasitiformes</taxon>
        <taxon>Ixodida</taxon>
        <taxon>Ixodoidea</taxon>
        <taxon>Ixodidae</taxon>
        <taxon>Ixodinae</taxon>
        <taxon>Ixodes</taxon>
    </lineage>
</organism>
<proteinExistence type="predicted"/>
<dbReference type="EMBL" id="JABSTQ010011069">
    <property type="protein sequence ID" value="KAG0415443.1"/>
    <property type="molecule type" value="Genomic_DNA"/>
</dbReference>
<reference evidence="1 2" key="1">
    <citation type="journal article" date="2020" name="Cell">
        <title>Large-Scale Comparative Analyses of Tick Genomes Elucidate Their Genetic Diversity and Vector Capacities.</title>
        <authorList>
            <consortium name="Tick Genome and Microbiome Consortium (TIGMIC)"/>
            <person name="Jia N."/>
            <person name="Wang J."/>
            <person name="Shi W."/>
            <person name="Du L."/>
            <person name="Sun Y."/>
            <person name="Zhan W."/>
            <person name="Jiang J.F."/>
            <person name="Wang Q."/>
            <person name="Zhang B."/>
            <person name="Ji P."/>
            <person name="Bell-Sakyi L."/>
            <person name="Cui X.M."/>
            <person name="Yuan T.T."/>
            <person name="Jiang B.G."/>
            <person name="Yang W.F."/>
            <person name="Lam T.T."/>
            <person name="Chang Q.C."/>
            <person name="Ding S.J."/>
            <person name="Wang X.J."/>
            <person name="Zhu J.G."/>
            <person name="Ruan X.D."/>
            <person name="Zhao L."/>
            <person name="Wei J.T."/>
            <person name="Ye R.Z."/>
            <person name="Que T.C."/>
            <person name="Du C.H."/>
            <person name="Zhou Y.H."/>
            <person name="Cheng J.X."/>
            <person name="Dai P.F."/>
            <person name="Guo W.B."/>
            <person name="Han X.H."/>
            <person name="Huang E.J."/>
            <person name="Li L.F."/>
            <person name="Wei W."/>
            <person name="Gao Y.C."/>
            <person name="Liu J.Z."/>
            <person name="Shao H.Z."/>
            <person name="Wang X."/>
            <person name="Wang C.C."/>
            <person name="Yang T.C."/>
            <person name="Huo Q.B."/>
            <person name="Li W."/>
            <person name="Chen H.Y."/>
            <person name="Chen S.E."/>
            <person name="Zhou L.G."/>
            <person name="Ni X.B."/>
            <person name="Tian J.H."/>
            <person name="Sheng Y."/>
            <person name="Liu T."/>
            <person name="Pan Y.S."/>
            <person name="Xia L.Y."/>
            <person name="Li J."/>
            <person name="Zhao F."/>
            <person name="Cao W.C."/>
        </authorList>
    </citation>
    <scope>NUCLEOTIDE SEQUENCE [LARGE SCALE GENOMIC DNA]</scope>
    <source>
        <strain evidence="1">Iper-2018</strain>
    </source>
</reference>